<dbReference type="EMBL" id="QVEP01000018">
    <property type="protein sequence ID" value="RGB79816.1"/>
    <property type="molecule type" value="Genomic_DNA"/>
</dbReference>
<organism evidence="3 4">
    <name type="scientific">Coprococcus catus</name>
    <dbReference type="NCBI Taxonomy" id="116085"/>
    <lineage>
        <taxon>Bacteria</taxon>
        <taxon>Bacillati</taxon>
        <taxon>Bacillota</taxon>
        <taxon>Clostridia</taxon>
        <taxon>Lachnospirales</taxon>
        <taxon>Lachnospiraceae</taxon>
        <taxon>Coprococcus</taxon>
    </lineage>
</organism>
<dbReference type="GO" id="GO:0016020">
    <property type="term" value="C:membrane"/>
    <property type="evidence" value="ECO:0007669"/>
    <property type="project" value="InterPro"/>
</dbReference>
<keyword evidence="1" id="KW-0812">Transmembrane</keyword>
<sequence length="150" mass="15936">MKTFWVRAVNLVLIIALLIGYNTVLTLRDKDDQIAKLTADLESANLYKQSVMQSQEDAAGSSYEDGIWKGEAQGFGGTIQVEVTVEGGSITDISIVSAEKEDGAYLSMAEDIIPTIIDAQSADVDTISGATFSSTGIRNAVAQALEEAAK</sequence>
<dbReference type="Pfam" id="PF04205">
    <property type="entry name" value="FMN_bind"/>
    <property type="match status" value="1"/>
</dbReference>
<keyword evidence="1" id="KW-0472">Membrane</keyword>
<evidence type="ECO:0000259" key="2">
    <source>
        <dbReference type="SMART" id="SM00900"/>
    </source>
</evidence>
<feature type="domain" description="FMN-binding" evidence="2">
    <location>
        <begin position="74"/>
        <end position="148"/>
    </location>
</feature>
<evidence type="ECO:0000256" key="1">
    <source>
        <dbReference type="SAM" id="Phobius"/>
    </source>
</evidence>
<dbReference type="RefSeq" id="WP_117528389.1">
    <property type="nucleotide sequence ID" value="NZ_JAQDKA010000016.1"/>
</dbReference>
<dbReference type="SMART" id="SM00900">
    <property type="entry name" value="FMN_bind"/>
    <property type="match status" value="1"/>
</dbReference>
<evidence type="ECO:0000313" key="3">
    <source>
        <dbReference type="EMBL" id="RGB79816.1"/>
    </source>
</evidence>
<feature type="transmembrane region" description="Helical" evidence="1">
    <location>
        <begin position="6"/>
        <end position="27"/>
    </location>
</feature>
<dbReference type="GO" id="GO:0010181">
    <property type="term" value="F:FMN binding"/>
    <property type="evidence" value="ECO:0007669"/>
    <property type="project" value="InterPro"/>
</dbReference>
<comment type="caution">
    <text evidence="3">The sequence shown here is derived from an EMBL/GenBank/DDBJ whole genome shotgun (WGS) entry which is preliminary data.</text>
</comment>
<dbReference type="AlphaFoldDB" id="A0A3E2TN93"/>
<dbReference type="InterPro" id="IPR007329">
    <property type="entry name" value="FMN-bd"/>
</dbReference>
<dbReference type="Gene3D" id="3.90.1010.20">
    <property type="match status" value="1"/>
</dbReference>
<gene>
    <name evidence="3" type="ORF">DW070_08800</name>
</gene>
<protein>
    <submittedName>
        <fullName evidence="3">FMN-binding protein</fullName>
    </submittedName>
</protein>
<name>A0A3E2TN93_9FIRM</name>
<accession>A0A3E2TN93</accession>
<dbReference type="Proteomes" id="UP000260773">
    <property type="component" value="Unassembled WGS sequence"/>
</dbReference>
<reference evidence="3 4" key="1">
    <citation type="submission" date="2018-08" db="EMBL/GenBank/DDBJ databases">
        <title>A genome reference for cultivated species of the human gut microbiota.</title>
        <authorList>
            <person name="Zou Y."/>
            <person name="Xue W."/>
            <person name="Luo G."/>
        </authorList>
    </citation>
    <scope>NUCLEOTIDE SEQUENCE [LARGE SCALE GENOMIC DNA]</scope>
    <source>
        <strain evidence="3 4">AF45-17</strain>
    </source>
</reference>
<proteinExistence type="predicted"/>
<evidence type="ECO:0000313" key="4">
    <source>
        <dbReference type="Proteomes" id="UP000260773"/>
    </source>
</evidence>
<keyword evidence="1" id="KW-1133">Transmembrane helix</keyword>